<reference evidence="4 5" key="1">
    <citation type="submission" date="2014-04" db="EMBL/GenBank/DDBJ databases">
        <title>Genome assembly of Hyalangium minutum DSM 14724.</title>
        <authorList>
            <person name="Sharma G."/>
            <person name="Subramanian S."/>
        </authorList>
    </citation>
    <scope>NUCLEOTIDE SEQUENCE [LARGE SCALE GENOMIC DNA]</scope>
    <source>
        <strain evidence="4 5">DSM 14724</strain>
    </source>
</reference>
<dbReference type="AlphaFoldDB" id="A0A085WML3"/>
<dbReference type="InterPro" id="IPR002491">
    <property type="entry name" value="ABC_transptr_periplasmic_BD"/>
</dbReference>
<feature type="signal peptide" evidence="2">
    <location>
        <begin position="1"/>
        <end position="22"/>
    </location>
</feature>
<dbReference type="PATRIC" id="fig|394096.3.peg.2872"/>
<sequence>MRVRLTPLLLLAALVFSGVAGAADAQPGPRWLGPKKPAKVQRVVTLAPSLSEMVIALGAGSSLVGVSRFDTDKSVEKLPRVGGFVDPSVEAVIALKPDVVLVQPGPGNQRPVERMAELGVPVLLLPLHTVADTLAALRAVGQALSRVQEADALVSRIEAIRSRIREAAKKLPTPRVLLAYGFEPLVVAGPGSFADELLRDAGAVNVAADAGSAYPVYSVERAVRAKPDVVVDAADVDVGKEKIQALPGLSAARWVEVPSFALLQPGPSLGKGLEELFGLLHPGVQVR</sequence>
<dbReference type="InterPro" id="IPR054828">
    <property type="entry name" value="Vit_B12_bind_prot"/>
</dbReference>
<dbReference type="Gene3D" id="3.40.50.1980">
    <property type="entry name" value="Nitrogenase molybdenum iron protein domain"/>
    <property type="match status" value="2"/>
</dbReference>
<dbReference type="Pfam" id="PF01497">
    <property type="entry name" value="Peripla_BP_2"/>
    <property type="match status" value="1"/>
</dbReference>
<dbReference type="SUPFAM" id="SSF53807">
    <property type="entry name" value="Helical backbone' metal receptor"/>
    <property type="match status" value="1"/>
</dbReference>
<name>A0A085WML3_9BACT</name>
<keyword evidence="5" id="KW-1185">Reference proteome</keyword>
<dbReference type="Proteomes" id="UP000028725">
    <property type="component" value="Unassembled WGS sequence"/>
</dbReference>
<dbReference type="PROSITE" id="PS50983">
    <property type="entry name" value="FE_B12_PBP"/>
    <property type="match status" value="1"/>
</dbReference>
<organism evidence="4 5">
    <name type="scientific">Hyalangium minutum</name>
    <dbReference type="NCBI Taxonomy" id="394096"/>
    <lineage>
        <taxon>Bacteria</taxon>
        <taxon>Pseudomonadati</taxon>
        <taxon>Myxococcota</taxon>
        <taxon>Myxococcia</taxon>
        <taxon>Myxococcales</taxon>
        <taxon>Cystobacterineae</taxon>
        <taxon>Archangiaceae</taxon>
        <taxon>Hyalangium</taxon>
    </lineage>
</organism>
<comment type="caution">
    <text evidence="4">The sequence shown here is derived from an EMBL/GenBank/DDBJ whole genome shotgun (WGS) entry which is preliminary data.</text>
</comment>
<dbReference type="PANTHER" id="PTHR30535">
    <property type="entry name" value="VITAMIN B12-BINDING PROTEIN"/>
    <property type="match status" value="1"/>
</dbReference>
<evidence type="ECO:0000256" key="2">
    <source>
        <dbReference type="SAM" id="SignalP"/>
    </source>
</evidence>
<proteinExistence type="predicted"/>
<evidence type="ECO:0000313" key="5">
    <source>
        <dbReference type="Proteomes" id="UP000028725"/>
    </source>
</evidence>
<evidence type="ECO:0000313" key="4">
    <source>
        <dbReference type="EMBL" id="KFE68926.1"/>
    </source>
</evidence>
<evidence type="ECO:0000259" key="3">
    <source>
        <dbReference type="PROSITE" id="PS50983"/>
    </source>
</evidence>
<accession>A0A085WML3</accession>
<keyword evidence="1 2" id="KW-0732">Signal</keyword>
<dbReference type="InterPro" id="IPR050902">
    <property type="entry name" value="ABC_Transporter_SBP"/>
</dbReference>
<dbReference type="EMBL" id="JMCB01000005">
    <property type="protein sequence ID" value="KFE68926.1"/>
    <property type="molecule type" value="Genomic_DNA"/>
</dbReference>
<dbReference type="NCBIfam" id="NF038402">
    <property type="entry name" value="TroA_like"/>
    <property type="match status" value="1"/>
</dbReference>
<gene>
    <name evidence="4" type="ORF">DB31_6828</name>
</gene>
<dbReference type="OrthoDB" id="9787772at2"/>
<evidence type="ECO:0000256" key="1">
    <source>
        <dbReference type="ARBA" id="ARBA00022729"/>
    </source>
</evidence>
<protein>
    <submittedName>
        <fullName evidence="4">Vitamin B12 ABC transporter, B12-binding component BtuF</fullName>
    </submittedName>
</protein>
<dbReference type="STRING" id="394096.DB31_6828"/>
<dbReference type="PANTHER" id="PTHR30535:SF34">
    <property type="entry name" value="MOLYBDATE-BINDING PROTEIN MOLA"/>
    <property type="match status" value="1"/>
</dbReference>
<feature type="chain" id="PRO_5001799925" evidence="2">
    <location>
        <begin position="23"/>
        <end position="287"/>
    </location>
</feature>
<feature type="domain" description="Fe/B12 periplasmic-binding" evidence="3">
    <location>
        <begin position="42"/>
        <end position="284"/>
    </location>
</feature>
<dbReference type="RefSeq" id="WP_044187526.1">
    <property type="nucleotide sequence ID" value="NZ_JMCB01000005.1"/>
</dbReference>